<dbReference type="AlphaFoldDB" id="A0A4Q1AJB6"/>
<dbReference type="GO" id="GO:0005886">
    <property type="term" value="C:plasma membrane"/>
    <property type="evidence" value="ECO:0007669"/>
    <property type="project" value="TreeGrafter"/>
</dbReference>
<proteinExistence type="predicted"/>
<organism evidence="3 4">
    <name type="scientific">Halarcobacter ebronensis</name>
    <dbReference type="NCBI Taxonomy" id="1462615"/>
    <lineage>
        <taxon>Bacteria</taxon>
        <taxon>Pseudomonadati</taxon>
        <taxon>Campylobacterota</taxon>
        <taxon>Epsilonproteobacteria</taxon>
        <taxon>Campylobacterales</taxon>
        <taxon>Arcobacteraceae</taxon>
        <taxon>Halarcobacter</taxon>
    </lineage>
</organism>
<evidence type="ECO:0000256" key="1">
    <source>
        <dbReference type="SAM" id="Phobius"/>
    </source>
</evidence>
<dbReference type="InterPro" id="IPR014729">
    <property type="entry name" value="Rossmann-like_a/b/a_fold"/>
</dbReference>
<evidence type="ECO:0000313" key="4">
    <source>
        <dbReference type="Proteomes" id="UP000289758"/>
    </source>
</evidence>
<comment type="caution">
    <text evidence="3">The sequence shown here is derived from an EMBL/GenBank/DDBJ whole genome shotgun (WGS) entry which is preliminary data.</text>
</comment>
<feature type="transmembrane region" description="Helical" evidence="1">
    <location>
        <begin position="39"/>
        <end position="57"/>
    </location>
</feature>
<sequence>MLFALKKLISIFFMPFSISMILLFIALFYLLLNRYTKAKLFLILTFLWTFLISYEPFSNSLINSLETKYNSYLNIDSKIEYVLVLGNDHETDEKRSVVSQMSRTGLTRLNEGIRIYRKLENAKLIVSGYGGKDKTPHAIMAKNTALALGVEGNNILTQEEAKDTIEEAKYAKERIGDKTFVLVTSASHMPRAMNIFKSFGLNPIAAPTDYHSKAKVDYLSFPEAANISKTSLAFHEYLGEIWFKFSQKINFYLN</sequence>
<protein>
    <recommendedName>
        <fullName evidence="2">DUF218 domain-containing protein</fullName>
    </recommendedName>
</protein>
<keyword evidence="4" id="KW-1185">Reference proteome</keyword>
<dbReference type="Gene3D" id="3.40.50.620">
    <property type="entry name" value="HUPs"/>
    <property type="match status" value="1"/>
</dbReference>
<reference evidence="3 4" key="1">
    <citation type="submission" date="2017-10" db="EMBL/GenBank/DDBJ databases">
        <title>Genomics of the genus Arcobacter.</title>
        <authorList>
            <person name="Perez-Cataluna A."/>
            <person name="Figueras M.J."/>
        </authorList>
    </citation>
    <scope>NUCLEOTIDE SEQUENCE [LARGE SCALE GENOMIC DNA]</scope>
    <source>
        <strain evidence="3 4">CECT 8441</strain>
    </source>
</reference>
<dbReference type="RefSeq" id="WP_129088353.1">
    <property type="nucleotide sequence ID" value="NZ_CP053836.1"/>
</dbReference>
<dbReference type="Proteomes" id="UP000289758">
    <property type="component" value="Unassembled WGS sequence"/>
</dbReference>
<evidence type="ECO:0000259" key="2">
    <source>
        <dbReference type="Pfam" id="PF02698"/>
    </source>
</evidence>
<dbReference type="EMBL" id="PDKK01000020">
    <property type="protein sequence ID" value="RXK01801.1"/>
    <property type="molecule type" value="Genomic_DNA"/>
</dbReference>
<keyword evidence="1" id="KW-0472">Membrane</keyword>
<dbReference type="CDD" id="cd06259">
    <property type="entry name" value="YdcF-like"/>
    <property type="match status" value="1"/>
</dbReference>
<name>A0A4Q1AJB6_9BACT</name>
<dbReference type="GO" id="GO:0000270">
    <property type="term" value="P:peptidoglycan metabolic process"/>
    <property type="evidence" value="ECO:0007669"/>
    <property type="project" value="TreeGrafter"/>
</dbReference>
<dbReference type="Pfam" id="PF02698">
    <property type="entry name" value="DUF218"/>
    <property type="match status" value="1"/>
</dbReference>
<dbReference type="InterPro" id="IPR051599">
    <property type="entry name" value="Cell_Envelope_Assoc"/>
</dbReference>
<dbReference type="InterPro" id="IPR003848">
    <property type="entry name" value="DUF218"/>
</dbReference>
<keyword evidence="1" id="KW-1133">Transmembrane helix</keyword>
<gene>
    <name evidence="3" type="ORF">CRV07_14700</name>
</gene>
<feature type="transmembrane region" description="Helical" evidence="1">
    <location>
        <begin position="12"/>
        <end position="32"/>
    </location>
</feature>
<accession>A0A4Q1AJB6</accession>
<evidence type="ECO:0000313" key="3">
    <source>
        <dbReference type="EMBL" id="RXK01801.1"/>
    </source>
</evidence>
<keyword evidence="1" id="KW-0812">Transmembrane</keyword>
<dbReference type="PANTHER" id="PTHR30336:SF4">
    <property type="entry name" value="ENVELOPE BIOGENESIS FACTOR ELYC"/>
    <property type="match status" value="1"/>
</dbReference>
<dbReference type="GO" id="GO:0043164">
    <property type="term" value="P:Gram-negative-bacterium-type cell wall biogenesis"/>
    <property type="evidence" value="ECO:0007669"/>
    <property type="project" value="TreeGrafter"/>
</dbReference>
<dbReference type="OrthoDB" id="9809813at2"/>
<dbReference type="PANTHER" id="PTHR30336">
    <property type="entry name" value="INNER MEMBRANE PROTEIN, PROBABLE PERMEASE"/>
    <property type="match status" value="1"/>
</dbReference>
<feature type="domain" description="DUF218" evidence="2">
    <location>
        <begin position="81"/>
        <end position="239"/>
    </location>
</feature>